<evidence type="ECO:0000256" key="3">
    <source>
        <dbReference type="ARBA" id="ARBA00022670"/>
    </source>
</evidence>
<evidence type="ECO:0000256" key="7">
    <source>
        <dbReference type="ARBA" id="ARBA00023180"/>
    </source>
</evidence>
<dbReference type="EMBL" id="QZWZ01000006">
    <property type="protein sequence ID" value="RJT40434.1"/>
    <property type="molecule type" value="Genomic_DNA"/>
</dbReference>
<dbReference type="CDD" id="cd00190">
    <property type="entry name" value="Tryp_SPc"/>
    <property type="match status" value="1"/>
</dbReference>
<evidence type="ECO:0000313" key="11">
    <source>
        <dbReference type="EMBL" id="RJT40434.1"/>
    </source>
</evidence>
<protein>
    <submittedName>
        <fullName evidence="11">Serine protease</fullName>
    </submittedName>
</protein>
<dbReference type="InterPro" id="IPR033116">
    <property type="entry name" value="TRYPSIN_SER"/>
</dbReference>
<dbReference type="AlphaFoldDB" id="A0A3A5KZS1"/>
<feature type="chain" id="PRO_5017247126" evidence="9">
    <location>
        <begin position="30"/>
        <end position="361"/>
    </location>
</feature>
<dbReference type="SMART" id="SM00020">
    <property type="entry name" value="Tryp_SPc"/>
    <property type="match status" value="1"/>
</dbReference>
<evidence type="ECO:0000256" key="2">
    <source>
        <dbReference type="ARBA" id="ARBA00022525"/>
    </source>
</evidence>
<dbReference type="SUPFAM" id="SSF50494">
    <property type="entry name" value="Trypsin-like serine proteases"/>
    <property type="match status" value="1"/>
</dbReference>
<dbReference type="PROSITE" id="PS50240">
    <property type="entry name" value="TRYPSIN_DOM"/>
    <property type="match status" value="1"/>
</dbReference>
<dbReference type="GO" id="GO:0005615">
    <property type="term" value="C:extracellular space"/>
    <property type="evidence" value="ECO:0007669"/>
    <property type="project" value="TreeGrafter"/>
</dbReference>
<name>A0A3A5KZS1_9HYPH</name>
<keyword evidence="8" id="KW-0720">Serine protease</keyword>
<keyword evidence="2" id="KW-0964">Secreted</keyword>
<feature type="signal peptide" evidence="9">
    <location>
        <begin position="1"/>
        <end position="29"/>
    </location>
</feature>
<dbReference type="Proteomes" id="UP000272706">
    <property type="component" value="Unassembled WGS sequence"/>
</dbReference>
<evidence type="ECO:0000256" key="5">
    <source>
        <dbReference type="ARBA" id="ARBA00022801"/>
    </source>
</evidence>
<dbReference type="InterPro" id="IPR018114">
    <property type="entry name" value="TRYPSIN_HIS"/>
</dbReference>
<keyword evidence="4 9" id="KW-0732">Signal</keyword>
<sequence length="361" mass="37284">MNIIHRFRPFAAALLAGMSALATVNAIHAADAAARPEAAVSPMKRVAEARAKAKAESPDGADRVYGGKEAEKGAYPFQVALLTTDRLDESPASQPDAQFCGGSLIAPQWVLTAAHCLVDNGQPISAGAITVLTGATELSEGERYKAAEVIVNEGYSEQTMDSDLGLIRLAEPADAPTIKLAREATPESGKTTVIGWGKMQDGTFPTALMVADLDLEPNTTCNTGIKDIYARDLKAALSDLARRMRYSARGIDAAANAIAADMSDPLTGNMICAGTASGERDACNGDSGGPLFMTGADGPVQVGVVSWGEGPADGSTACGHKNAYGIYTRLANYTGWIEEKMNGPAAAPAAPKAGAGTAKKP</sequence>
<keyword evidence="5 8" id="KW-0378">Hydrolase</keyword>
<dbReference type="InterPro" id="IPR050127">
    <property type="entry name" value="Serine_Proteases_S1"/>
</dbReference>
<keyword evidence="12" id="KW-1185">Reference proteome</keyword>
<evidence type="ECO:0000256" key="4">
    <source>
        <dbReference type="ARBA" id="ARBA00022729"/>
    </source>
</evidence>
<dbReference type="InterPro" id="IPR009003">
    <property type="entry name" value="Peptidase_S1_PA"/>
</dbReference>
<comment type="caution">
    <text evidence="11">The sequence shown here is derived from an EMBL/GenBank/DDBJ whole genome shotgun (WGS) entry which is preliminary data.</text>
</comment>
<dbReference type="Gene3D" id="2.40.10.10">
    <property type="entry name" value="Trypsin-like serine proteases"/>
    <property type="match status" value="1"/>
</dbReference>
<accession>A0A3A5KZS1</accession>
<evidence type="ECO:0000256" key="1">
    <source>
        <dbReference type="ARBA" id="ARBA00004613"/>
    </source>
</evidence>
<dbReference type="GO" id="GO:0006508">
    <property type="term" value="P:proteolysis"/>
    <property type="evidence" value="ECO:0007669"/>
    <property type="project" value="UniProtKB-KW"/>
</dbReference>
<dbReference type="PROSITE" id="PS00134">
    <property type="entry name" value="TRYPSIN_HIS"/>
    <property type="match status" value="1"/>
</dbReference>
<dbReference type="InterPro" id="IPR043504">
    <property type="entry name" value="Peptidase_S1_PA_chymotrypsin"/>
</dbReference>
<evidence type="ECO:0000256" key="9">
    <source>
        <dbReference type="SAM" id="SignalP"/>
    </source>
</evidence>
<feature type="domain" description="Peptidase S1" evidence="10">
    <location>
        <begin position="64"/>
        <end position="342"/>
    </location>
</feature>
<keyword evidence="3 8" id="KW-0645">Protease</keyword>
<dbReference type="PANTHER" id="PTHR24264:SF65">
    <property type="entry name" value="SRCR DOMAIN-CONTAINING PROTEIN"/>
    <property type="match status" value="1"/>
</dbReference>
<dbReference type="GO" id="GO:0004252">
    <property type="term" value="F:serine-type endopeptidase activity"/>
    <property type="evidence" value="ECO:0007669"/>
    <property type="project" value="InterPro"/>
</dbReference>
<dbReference type="InterPro" id="IPR001254">
    <property type="entry name" value="Trypsin_dom"/>
</dbReference>
<dbReference type="FunFam" id="2.40.10.10:FF:000054">
    <property type="entry name" value="Complement C1r subcomponent"/>
    <property type="match status" value="1"/>
</dbReference>
<dbReference type="PROSITE" id="PS00135">
    <property type="entry name" value="TRYPSIN_SER"/>
    <property type="match status" value="1"/>
</dbReference>
<evidence type="ECO:0000259" key="10">
    <source>
        <dbReference type="PROSITE" id="PS50240"/>
    </source>
</evidence>
<evidence type="ECO:0000256" key="8">
    <source>
        <dbReference type="RuleBase" id="RU363034"/>
    </source>
</evidence>
<dbReference type="RefSeq" id="WP_120014077.1">
    <property type="nucleotide sequence ID" value="NZ_QZWZ01000006.1"/>
</dbReference>
<dbReference type="PANTHER" id="PTHR24264">
    <property type="entry name" value="TRYPSIN-RELATED"/>
    <property type="match status" value="1"/>
</dbReference>
<organism evidence="11 12">
    <name type="scientific">Mesorhizobium waimense</name>
    <dbReference type="NCBI Taxonomy" id="1300307"/>
    <lineage>
        <taxon>Bacteria</taxon>
        <taxon>Pseudomonadati</taxon>
        <taxon>Pseudomonadota</taxon>
        <taxon>Alphaproteobacteria</taxon>
        <taxon>Hyphomicrobiales</taxon>
        <taxon>Phyllobacteriaceae</taxon>
        <taxon>Mesorhizobium</taxon>
    </lineage>
</organism>
<dbReference type="PRINTS" id="PR00722">
    <property type="entry name" value="CHYMOTRYPSIN"/>
</dbReference>
<keyword evidence="6" id="KW-1015">Disulfide bond</keyword>
<dbReference type="Pfam" id="PF00089">
    <property type="entry name" value="Trypsin"/>
    <property type="match status" value="1"/>
</dbReference>
<comment type="subcellular location">
    <subcellularLocation>
        <location evidence="1">Secreted</location>
    </subcellularLocation>
</comment>
<reference evidence="11 12" key="1">
    <citation type="submission" date="2018-09" db="EMBL/GenBank/DDBJ databases">
        <title>Mesorhizobium carmichaelinearum sp. nov. isolated from Carmichaelinea spp. root nodules in New Zealand.</title>
        <authorList>
            <person name="De Meyer S.E."/>
        </authorList>
    </citation>
    <scope>NUCLEOTIDE SEQUENCE [LARGE SCALE GENOMIC DNA]</scope>
    <source>
        <strain evidence="11 12">ICMP19557</strain>
    </source>
</reference>
<evidence type="ECO:0000256" key="6">
    <source>
        <dbReference type="ARBA" id="ARBA00023157"/>
    </source>
</evidence>
<gene>
    <name evidence="11" type="ORF">D3227_09835</name>
</gene>
<dbReference type="OrthoDB" id="267336at2"/>
<dbReference type="InterPro" id="IPR001314">
    <property type="entry name" value="Peptidase_S1A"/>
</dbReference>
<evidence type="ECO:0000313" key="12">
    <source>
        <dbReference type="Proteomes" id="UP000272706"/>
    </source>
</evidence>
<keyword evidence="7" id="KW-0325">Glycoprotein</keyword>
<proteinExistence type="predicted"/>